<evidence type="ECO:0000313" key="6">
    <source>
        <dbReference type="EMBL" id="QDV06905.1"/>
    </source>
</evidence>
<dbReference type="OrthoDB" id="9804622at2"/>
<feature type="domain" description="ATP-cone" evidence="5">
    <location>
        <begin position="31"/>
        <end position="137"/>
    </location>
</feature>
<dbReference type="AlphaFoldDB" id="A0A518ES73"/>
<keyword evidence="7" id="KW-1185">Reference proteome</keyword>
<gene>
    <name evidence="6" type="ORF">Poly30_24230</name>
</gene>
<evidence type="ECO:0000256" key="4">
    <source>
        <dbReference type="SAM" id="MobiDB-lite"/>
    </source>
</evidence>
<dbReference type="InterPro" id="IPR005144">
    <property type="entry name" value="ATP-cone_dom"/>
</dbReference>
<dbReference type="PROSITE" id="PS51161">
    <property type="entry name" value="ATP_CONE"/>
    <property type="match status" value="1"/>
</dbReference>
<dbReference type="EMBL" id="CP036434">
    <property type="protein sequence ID" value="QDV06905.1"/>
    <property type="molecule type" value="Genomic_DNA"/>
</dbReference>
<sequence>MGGDLFSQFEEPANELEGPGDAPGARAPELPLVRNAFGRRSAFDEKRLRASIERAQKEAGETVSTLADEVADIVRFTLASRLGRGSGASEAGGAGAPSESLHADEVGALVERALIEVGATGTARSYIVGRDRQLRARNVVPAPKGAAGEGAGAAGALPPRAGADARLPSVRGATGAEPFQGHRIVAALIEEAGLLPAQAEEIAAGVESILAHAGMGVVSTGLVRELVNSQLLARGLGEALRRHESVGIPRHDLVQLYQNATAESVEGVGETRSFEEGAGGVLLRRWVLEDALPATVVEAHRTGDLFVGGLEALHRVRMRAMPSSLLLKGKGHSAFAALERVARLARDTSDGLVIEDLAPLVKSLTGSAMVESFVLAVGSLGEASGRSIDFSASTRPEAAPALFEFLHAMSPSLAEGAKLPRIFATLESVASAVALGAGDAAEALLWSGHLVPAWTRGEGSWSGVERSATERGSVAIGASVSLNLPRLARRAGPWREDVFLSVASEAVERAVQALESIAEFQARARSVHGVAVSDRISHALLPVGLLDALRILGDGIARADQGSRVLGFLGEAAERLGSARGLDARLGVGCTTPDAERAALWFAGCDARHGGPGQPRLFSDLPRPEEDRPRAYRAGVGELTAREDPLRIRERAEALGSLLCTVPSGTLVPEPVPRRGVTAEAARAADFLELLARAPRAVRISGGGGGADFEGENRPESPVRALEENRARWPRLAAWARFAQIRAAAIVPHASVTETTLF</sequence>
<evidence type="ECO:0000256" key="1">
    <source>
        <dbReference type="ARBA" id="ARBA00022741"/>
    </source>
</evidence>
<feature type="region of interest" description="Disordered" evidence="4">
    <location>
        <begin position="1"/>
        <end position="31"/>
    </location>
</feature>
<reference evidence="6 7" key="1">
    <citation type="submission" date="2019-02" db="EMBL/GenBank/DDBJ databases">
        <title>Deep-cultivation of Planctomycetes and their phenomic and genomic characterization uncovers novel biology.</title>
        <authorList>
            <person name="Wiegand S."/>
            <person name="Jogler M."/>
            <person name="Boedeker C."/>
            <person name="Pinto D."/>
            <person name="Vollmers J."/>
            <person name="Rivas-Marin E."/>
            <person name="Kohn T."/>
            <person name="Peeters S.H."/>
            <person name="Heuer A."/>
            <person name="Rast P."/>
            <person name="Oberbeckmann S."/>
            <person name="Bunk B."/>
            <person name="Jeske O."/>
            <person name="Meyerdierks A."/>
            <person name="Storesund J.E."/>
            <person name="Kallscheuer N."/>
            <person name="Luecker S."/>
            <person name="Lage O.M."/>
            <person name="Pohl T."/>
            <person name="Merkel B.J."/>
            <person name="Hornburger P."/>
            <person name="Mueller R.-W."/>
            <person name="Bruemmer F."/>
            <person name="Labrenz M."/>
            <person name="Spormann A.M."/>
            <person name="Op den Camp H."/>
            <person name="Overmann J."/>
            <person name="Amann R."/>
            <person name="Jetten M.S.M."/>
            <person name="Mascher T."/>
            <person name="Medema M.H."/>
            <person name="Devos D.P."/>
            <person name="Kaster A.-K."/>
            <person name="Ovreas L."/>
            <person name="Rohde M."/>
            <person name="Galperin M.Y."/>
            <person name="Jogler C."/>
        </authorList>
    </citation>
    <scope>NUCLEOTIDE SEQUENCE [LARGE SCALE GENOMIC DNA]</scope>
    <source>
        <strain evidence="6 7">Poly30</strain>
    </source>
</reference>
<dbReference type="RefSeq" id="WP_145197501.1">
    <property type="nucleotide sequence ID" value="NZ_CP036434.1"/>
</dbReference>
<protein>
    <submittedName>
        <fullName evidence="6">ATP cone domain protein</fullName>
    </submittedName>
</protein>
<organism evidence="6 7">
    <name type="scientific">Saltatorellus ferox</name>
    <dbReference type="NCBI Taxonomy" id="2528018"/>
    <lineage>
        <taxon>Bacteria</taxon>
        <taxon>Pseudomonadati</taxon>
        <taxon>Planctomycetota</taxon>
        <taxon>Planctomycetia</taxon>
        <taxon>Planctomycetia incertae sedis</taxon>
        <taxon>Saltatorellus</taxon>
    </lineage>
</organism>
<accession>A0A518ES73</accession>
<keyword evidence="1 3" id="KW-0547">Nucleotide-binding</keyword>
<dbReference type="Proteomes" id="UP000320390">
    <property type="component" value="Chromosome"/>
</dbReference>
<proteinExistence type="predicted"/>
<evidence type="ECO:0000313" key="7">
    <source>
        <dbReference type="Proteomes" id="UP000320390"/>
    </source>
</evidence>
<keyword evidence="2 3" id="KW-0067">ATP-binding</keyword>
<dbReference type="GO" id="GO:0005524">
    <property type="term" value="F:ATP binding"/>
    <property type="evidence" value="ECO:0007669"/>
    <property type="project" value="UniProtKB-UniRule"/>
</dbReference>
<evidence type="ECO:0000256" key="2">
    <source>
        <dbReference type="ARBA" id="ARBA00022840"/>
    </source>
</evidence>
<name>A0A518ES73_9BACT</name>
<evidence type="ECO:0000256" key="3">
    <source>
        <dbReference type="PROSITE-ProRule" id="PRU00492"/>
    </source>
</evidence>
<evidence type="ECO:0000259" key="5">
    <source>
        <dbReference type="PROSITE" id="PS51161"/>
    </source>
</evidence>